<dbReference type="GeneID" id="67472144"/>
<sequence length="48" mass="5755">MYEFIVMTITTLILTSPTIFIKYIINHMMSIIKFYICLEQIIKLQLEV</sequence>
<proteinExistence type="predicted"/>
<reference evidence="2 3" key="1">
    <citation type="submission" date="2020-04" db="EMBL/GenBank/DDBJ databases">
        <authorList>
            <person name="Hitch T.C.A."/>
            <person name="Wylensek D."/>
            <person name="Clavel T."/>
        </authorList>
    </citation>
    <scope>NUCLEOTIDE SEQUENCE [LARGE SCALE GENOMIC DNA]</scope>
    <source>
        <strain evidence="2 3">Med78_4-601-WT-2</strain>
    </source>
</reference>
<keyword evidence="1" id="KW-0472">Membrane</keyword>
<keyword evidence="1" id="KW-0812">Transmembrane</keyword>
<evidence type="ECO:0000313" key="3">
    <source>
        <dbReference type="Proteomes" id="UP000573963"/>
    </source>
</evidence>
<accession>A0AA44DK48</accession>
<dbReference type="EMBL" id="JABAFD010000003">
    <property type="protein sequence ID" value="NME09200.1"/>
    <property type="molecule type" value="Genomic_DNA"/>
</dbReference>
<organism evidence="2 3">
    <name type="scientific">Paraclostridium bifermentans</name>
    <name type="common">Clostridium bifermentans</name>
    <dbReference type="NCBI Taxonomy" id="1490"/>
    <lineage>
        <taxon>Bacteria</taxon>
        <taxon>Bacillati</taxon>
        <taxon>Bacillota</taxon>
        <taxon>Clostridia</taxon>
        <taxon>Peptostreptococcales</taxon>
        <taxon>Peptostreptococcaceae</taxon>
        <taxon>Paraclostridium</taxon>
    </lineage>
</organism>
<feature type="transmembrane region" description="Helical" evidence="1">
    <location>
        <begin position="6"/>
        <end position="25"/>
    </location>
</feature>
<keyword evidence="1" id="KW-1133">Transmembrane helix</keyword>
<name>A0AA44DK48_PARBF</name>
<evidence type="ECO:0000256" key="1">
    <source>
        <dbReference type="SAM" id="Phobius"/>
    </source>
</evidence>
<comment type="caution">
    <text evidence="2">The sequence shown here is derived from an EMBL/GenBank/DDBJ whole genome shotgun (WGS) entry which is preliminary data.</text>
</comment>
<dbReference type="RefSeq" id="WP_021429219.1">
    <property type="nucleotide sequence ID" value="NZ_BROK01000069.1"/>
</dbReference>
<evidence type="ECO:0000313" key="2">
    <source>
        <dbReference type="EMBL" id="NME09200.1"/>
    </source>
</evidence>
<protein>
    <submittedName>
        <fullName evidence="2">Uncharacterized protein</fullName>
    </submittedName>
</protein>
<dbReference type="AlphaFoldDB" id="A0AA44DK48"/>
<dbReference type="Proteomes" id="UP000573963">
    <property type="component" value="Unassembled WGS sequence"/>
</dbReference>
<gene>
    <name evidence="2" type="ORF">HF875_06685</name>
</gene>